<evidence type="ECO:0000256" key="1">
    <source>
        <dbReference type="ARBA" id="ARBA00003294"/>
    </source>
</evidence>
<dbReference type="GO" id="GO:0019877">
    <property type="term" value="P:diaminopimelate biosynthetic process"/>
    <property type="evidence" value="ECO:0007669"/>
    <property type="project" value="UniProtKB-KW"/>
</dbReference>
<keyword evidence="5" id="KW-0028">Amino-acid biosynthesis</keyword>
<dbReference type="Gene3D" id="3.20.20.70">
    <property type="entry name" value="Aldolase class I"/>
    <property type="match status" value="1"/>
</dbReference>
<comment type="pathway">
    <text evidence="2">Amino-acid biosynthesis; L-lysine biosynthesis via DAP pathway; (S)-tetrahydrodipicolinate from L-aspartate: step 3/4.</text>
</comment>
<protein>
    <recommendedName>
        <fullName evidence="3">4-hydroxy-tetrahydrodipicolinate synthase</fullName>
        <ecNumber evidence="3">4.3.3.7</ecNumber>
    </recommendedName>
</protein>
<proteinExistence type="inferred from homology"/>
<dbReference type="InterPro" id="IPR020624">
    <property type="entry name" value="Schiff_base-form_aldolases_CS"/>
</dbReference>
<evidence type="ECO:0000256" key="5">
    <source>
        <dbReference type="ARBA" id="ARBA00022605"/>
    </source>
</evidence>
<dbReference type="Pfam" id="PF00701">
    <property type="entry name" value="DHDPS"/>
    <property type="match status" value="1"/>
</dbReference>
<dbReference type="EMBL" id="UINC01016674">
    <property type="protein sequence ID" value="SVA69252.1"/>
    <property type="molecule type" value="Genomic_DNA"/>
</dbReference>
<dbReference type="InterPro" id="IPR002220">
    <property type="entry name" value="DapA-like"/>
</dbReference>
<dbReference type="PANTHER" id="PTHR12128">
    <property type="entry name" value="DIHYDRODIPICOLINATE SYNTHASE"/>
    <property type="match status" value="1"/>
</dbReference>
<dbReference type="SUPFAM" id="SSF51569">
    <property type="entry name" value="Aldolase"/>
    <property type="match status" value="1"/>
</dbReference>
<evidence type="ECO:0000256" key="6">
    <source>
        <dbReference type="ARBA" id="ARBA00022915"/>
    </source>
</evidence>
<dbReference type="GO" id="GO:0009089">
    <property type="term" value="P:lysine biosynthetic process via diaminopimelate"/>
    <property type="evidence" value="ECO:0007669"/>
    <property type="project" value="UniProtKB-UniPathway"/>
</dbReference>
<organism evidence="11">
    <name type="scientific">marine metagenome</name>
    <dbReference type="NCBI Taxonomy" id="408172"/>
    <lineage>
        <taxon>unclassified sequences</taxon>
        <taxon>metagenomes</taxon>
        <taxon>ecological metagenomes</taxon>
    </lineage>
</organism>
<evidence type="ECO:0000256" key="7">
    <source>
        <dbReference type="ARBA" id="ARBA00023154"/>
    </source>
</evidence>
<accession>A0A381XXQ5</accession>
<sequence>MFKGVFVAIVTPFKNGKIDEEALRGLIDFQIAGGVDGIVPCGTTGESATLNHEEHDQVIRIAVDACKGKASVLAGTGSNSTQEAIQLSRNAKNAGADGLLQITPYYNKPNQEGLYHHFSSIADAVDLPIVLYNVPSRTSVNMVPETVVRLAKIKNIVGTKEASGSLQAISKIIDNCGKDFTVLSGDDPLLWPILAIGGKGVISVTANILPAKVAALCKAAAIGDIAEARSLHYELMDINDSLFIDTNPIPVKAALHLMGKIENELRGPLIELSKDTLERLKKAMACHGLLVSK</sequence>
<evidence type="ECO:0000256" key="9">
    <source>
        <dbReference type="ARBA" id="ARBA00023270"/>
    </source>
</evidence>
<keyword evidence="8" id="KW-0456">Lyase</keyword>
<dbReference type="InterPro" id="IPR013785">
    <property type="entry name" value="Aldolase_TIM"/>
</dbReference>
<dbReference type="GO" id="GO:0008840">
    <property type="term" value="F:4-hydroxy-tetrahydrodipicolinate synthase activity"/>
    <property type="evidence" value="ECO:0007669"/>
    <property type="project" value="UniProtKB-EC"/>
</dbReference>
<keyword evidence="4" id="KW-0963">Cytoplasm</keyword>
<keyword evidence="9" id="KW-0704">Schiff base</keyword>
<dbReference type="AlphaFoldDB" id="A0A381XXQ5"/>
<keyword evidence="6" id="KW-0220">Diaminopimelate biosynthesis</keyword>
<evidence type="ECO:0000256" key="4">
    <source>
        <dbReference type="ARBA" id="ARBA00022490"/>
    </source>
</evidence>
<dbReference type="HAMAP" id="MF_00418">
    <property type="entry name" value="DapA"/>
    <property type="match status" value="1"/>
</dbReference>
<gene>
    <name evidence="11" type="ORF">METZ01_LOCUS122106</name>
</gene>
<evidence type="ECO:0000256" key="10">
    <source>
        <dbReference type="ARBA" id="ARBA00047836"/>
    </source>
</evidence>
<evidence type="ECO:0000256" key="3">
    <source>
        <dbReference type="ARBA" id="ARBA00012086"/>
    </source>
</evidence>
<dbReference type="GO" id="GO:0005829">
    <property type="term" value="C:cytosol"/>
    <property type="evidence" value="ECO:0007669"/>
    <property type="project" value="TreeGrafter"/>
</dbReference>
<dbReference type="PIRSF" id="PIRSF001365">
    <property type="entry name" value="DHDPS"/>
    <property type="match status" value="1"/>
</dbReference>
<dbReference type="PRINTS" id="PR00146">
    <property type="entry name" value="DHPICSNTHASE"/>
</dbReference>
<comment type="catalytic activity">
    <reaction evidence="10">
        <text>L-aspartate 4-semialdehyde + pyruvate = (2S,4S)-4-hydroxy-2,3,4,5-tetrahydrodipicolinate + H2O + H(+)</text>
        <dbReference type="Rhea" id="RHEA:34171"/>
        <dbReference type="ChEBI" id="CHEBI:15361"/>
        <dbReference type="ChEBI" id="CHEBI:15377"/>
        <dbReference type="ChEBI" id="CHEBI:15378"/>
        <dbReference type="ChEBI" id="CHEBI:67139"/>
        <dbReference type="ChEBI" id="CHEBI:537519"/>
        <dbReference type="EC" id="4.3.3.7"/>
    </reaction>
</comment>
<evidence type="ECO:0000256" key="2">
    <source>
        <dbReference type="ARBA" id="ARBA00005120"/>
    </source>
</evidence>
<dbReference type="CDD" id="cd00950">
    <property type="entry name" value="DHDPS"/>
    <property type="match status" value="1"/>
</dbReference>
<dbReference type="SMART" id="SM01130">
    <property type="entry name" value="DHDPS"/>
    <property type="match status" value="1"/>
</dbReference>
<dbReference type="PROSITE" id="PS00665">
    <property type="entry name" value="DHDPS_1"/>
    <property type="match status" value="1"/>
</dbReference>
<dbReference type="UniPathway" id="UPA00034">
    <property type="reaction ID" value="UER00017"/>
</dbReference>
<evidence type="ECO:0000313" key="11">
    <source>
        <dbReference type="EMBL" id="SVA69252.1"/>
    </source>
</evidence>
<dbReference type="NCBIfam" id="TIGR00674">
    <property type="entry name" value="dapA"/>
    <property type="match status" value="1"/>
</dbReference>
<dbReference type="EC" id="4.3.3.7" evidence="3"/>
<comment type="function">
    <text evidence="1">Catalyzes the condensation of (S)-aspartate-beta-semialdehyde [(S)-ASA] and pyruvate to 4-hydroxy-tetrahydrodipicolinate (HTPA).</text>
</comment>
<name>A0A381XXQ5_9ZZZZ</name>
<keyword evidence="7" id="KW-0457">Lysine biosynthesis</keyword>
<evidence type="ECO:0000256" key="8">
    <source>
        <dbReference type="ARBA" id="ARBA00023239"/>
    </source>
</evidence>
<reference evidence="11" key="1">
    <citation type="submission" date="2018-05" db="EMBL/GenBank/DDBJ databases">
        <authorList>
            <person name="Lanie J.A."/>
            <person name="Ng W.-L."/>
            <person name="Kazmierczak K.M."/>
            <person name="Andrzejewski T.M."/>
            <person name="Davidsen T.M."/>
            <person name="Wayne K.J."/>
            <person name="Tettelin H."/>
            <person name="Glass J.I."/>
            <person name="Rusch D."/>
            <person name="Podicherti R."/>
            <person name="Tsui H.-C.T."/>
            <person name="Winkler M.E."/>
        </authorList>
    </citation>
    <scope>NUCLEOTIDE SEQUENCE</scope>
</reference>
<dbReference type="InterPro" id="IPR005263">
    <property type="entry name" value="DapA"/>
</dbReference>
<dbReference type="PANTHER" id="PTHR12128:SF66">
    <property type="entry name" value="4-HYDROXY-2-OXOGLUTARATE ALDOLASE, MITOCHONDRIAL"/>
    <property type="match status" value="1"/>
</dbReference>